<dbReference type="Pfam" id="PF00990">
    <property type="entry name" value="GGDEF"/>
    <property type="match status" value="1"/>
</dbReference>
<dbReference type="EMBL" id="SMTG01000004">
    <property type="protein sequence ID" value="TDK31007.1"/>
    <property type="molecule type" value="Genomic_DNA"/>
</dbReference>
<evidence type="ECO:0000256" key="3">
    <source>
        <dbReference type="ARBA" id="ARBA00034247"/>
    </source>
</evidence>
<reference evidence="7 8" key="1">
    <citation type="submission" date="2019-03" db="EMBL/GenBank/DDBJ databases">
        <title>Luteimonas zhaokaii sp.nov., isolated from the rectal contents of Plateau pika in Yushu, Qinghai Province, China.</title>
        <authorList>
            <person name="Zhang G."/>
        </authorList>
    </citation>
    <scope>NUCLEOTIDE SEQUENCE [LARGE SCALE GENOMIC DNA]</scope>
    <source>
        <strain evidence="7 8">THG-MD21</strain>
    </source>
</reference>
<dbReference type="GO" id="GO:1902201">
    <property type="term" value="P:negative regulation of bacterial-type flagellum-dependent cell motility"/>
    <property type="evidence" value="ECO:0007669"/>
    <property type="project" value="TreeGrafter"/>
</dbReference>
<keyword evidence="4" id="KW-0812">Transmembrane</keyword>
<feature type="transmembrane region" description="Helical" evidence="4">
    <location>
        <begin position="262"/>
        <end position="282"/>
    </location>
</feature>
<feature type="transmembrane region" description="Helical" evidence="4">
    <location>
        <begin position="317"/>
        <end position="336"/>
    </location>
</feature>
<dbReference type="FunFam" id="3.30.70.270:FF:000001">
    <property type="entry name" value="Diguanylate cyclase domain protein"/>
    <property type="match status" value="1"/>
</dbReference>
<evidence type="ECO:0000313" key="7">
    <source>
        <dbReference type="EMBL" id="TDK31007.1"/>
    </source>
</evidence>
<gene>
    <name evidence="7" type="ORF">E2F49_11790</name>
</gene>
<sequence length="556" mass="60345">MRWGVVCALLWALAWNVEAWAAPAATVRVSALAEGPTHGDIAAVRAATGWHPTGAAIRQREADRWWRIDVDAGAEPTPGTWIVSIREAYDAQLVLYAPPDYRPRRLSTFDASSTQIGSRHRLALDLPADALRAPVFVEVIRARNQPMGVSAETLQTYVLADNARVRFTSAILSAELLLAVVAAIFAFALRRWMLLLFCVWVLSVAVYLVVMRGEIVALAPWFPGDLAMRAAGLGISLGLLAAYAFLFVLLQVRRRYPRVARLYRYTLVATALLLVLIPVVPVMTVAPYLVNVLLLVLGLLALGTGLARAFAGDREALFFLAGWGLVSIVAMVRAVYFLRFAGTPEWLEHLHPLADAFGALILVLATARAARYAEREMVSARRSATTDALTGLPNRALLDSGAERLLDAAHARGHALSVLFVDLDHFKQVNDRFGHDVGDACLHAMAGILRRHVRASDLVARYGGEEFVLVLDGADAAAAHRVARSLRDAVEGEGRDVGTCAVGLTVSIGVATLRSGDEVAGLFKRADEALYRAKRDGRNRIVADTPRPLDAQPEPA</sequence>
<evidence type="ECO:0000256" key="2">
    <source>
        <dbReference type="ARBA" id="ARBA00012528"/>
    </source>
</evidence>
<evidence type="ECO:0000256" key="1">
    <source>
        <dbReference type="ARBA" id="ARBA00001946"/>
    </source>
</evidence>
<feature type="transmembrane region" description="Helical" evidence="4">
    <location>
        <begin position="192"/>
        <end position="210"/>
    </location>
</feature>
<dbReference type="InterPro" id="IPR029787">
    <property type="entry name" value="Nucleotide_cyclase"/>
</dbReference>
<dbReference type="PANTHER" id="PTHR45138:SF9">
    <property type="entry name" value="DIGUANYLATE CYCLASE DGCM-RELATED"/>
    <property type="match status" value="1"/>
</dbReference>
<dbReference type="SMART" id="SM00267">
    <property type="entry name" value="GGDEF"/>
    <property type="match status" value="1"/>
</dbReference>
<feature type="transmembrane region" description="Helical" evidence="4">
    <location>
        <begin position="356"/>
        <end position="373"/>
    </location>
</feature>
<feature type="transmembrane region" description="Helical" evidence="4">
    <location>
        <begin position="230"/>
        <end position="250"/>
    </location>
</feature>
<dbReference type="NCBIfam" id="TIGR00254">
    <property type="entry name" value="GGDEF"/>
    <property type="match status" value="1"/>
</dbReference>
<dbReference type="GO" id="GO:0005886">
    <property type="term" value="C:plasma membrane"/>
    <property type="evidence" value="ECO:0007669"/>
    <property type="project" value="TreeGrafter"/>
</dbReference>
<dbReference type="RefSeq" id="WP_133394060.1">
    <property type="nucleotide sequence ID" value="NZ_SMTG01000004.1"/>
</dbReference>
<evidence type="ECO:0000259" key="6">
    <source>
        <dbReference type="PROSITE" id="PS50887"/>
    </source>
</evidence>
<feature type="transmembrane region" description="Helical" evidence="4">
    <location>
        <begin position="167"/>
        <end position="187"/>
    </location>
</feature>
<dbReference type="EC" id="2.7.7.65" evidence="2"/>
<keyword evidence="4" id="KW-1133">Transmembrane helix</keyword>
<dbReference type="PROSITE" id="PS50887">
    <property type="entry name" value="GGDEF"/>
    <property type="match status" value="1"/>
</dbReference>
<name>A0A4R5U937_9GAMM</name>
<comment type="cofactor">
    <cofactor evidence="1">
        <name>Mg(2+)</name>
        <dbReference type="ChEBI" id="CHEBI:18420"/>
    </cofactor>
</comment>
<dbReference type="GO" id="GO:0052621">
    <property type="term" value="F:diguanylate cyclase activity"/>
    <property type="evidence" value="ECO:0007669"/>
    <property type="project" value="UniProtKB-EC"/>
</dbReference>
<dbReference type="GO" id="GO:0043709">
    <property type="term" value="P:cell adhesion involved in single-species biofilm formation"/>
    <property type="evidence" value="ECO:0007669"/>
    <property type="project" value="TreeGrafter"/>
</dbReference>
<dbReference type="InterPro" id="IPR011623">
    <property type="entry name" value="7TMR_DISM_rcpt_extracell_dom1"/>
</dbReference>
<keyword evidence="4" id="KW-0472">Membrane</keyword>
<dbReference type="CDD" id="cd01949">
    <property type="entry name" value="GGDEF"/>
    <property type="match status" value="1"/>
</dbReference>
<comment type="catalytic activity">
    <reaction evidence="3">
        <text>2 GTP = 3',3'-c-di-GMP + 2 diphosphate</text>
        <dbReference type="Rhea" id="RHEA:24898"/>
        <dbReference type="ChEBI" id="CHEBI:33019"/>
        <dbReference type="ChEBI" id="CHEBI:37565"/>
        <dbReference type="ChEBI" id="CHEBI:58805"/>
        <dbReference type="EC" id="2.7.7.65"/>
    </reaction>
</comment>
<dbReference type="InterPro" id="IPR050469">
    <property type="entry name" value="Diguanylate_Cyclase"/>
</dbReference>
<dbReference type="OrthoDB" id="9803824at2"/>
<dbReference type="Gene3D" id="3.30.70.270">
    <property type="match status" value="1"/>
</dbReference>
<comment type="caution">
    <text evidence="7">The sequence shown here is derived from an EMBL/GenBank/DDBJ whole genome shotgun (WGS) entry which is preliminary data.</text>
</comment>
<keyword evidence="8" id="KW-1185">Reference proteome</keyword>
<keyword evidence="5" id="KW-0732">Signal</keyword>
<evidence type="ECO:0000256" key="4">
    <source>
        <dbReference type="SAM" id="Phobius"/>
    </source>
</evidence>
<dbReference type="AlphaFoldDB" id="A0A4R5U937"/>
<feature type="domain" description="GGDEF" evidence="6">
    <location>
        <begin position="414"/>
        <end position="546"/>
    </location>
</feature>
<dbReference type="SUPFAM" id="SSF55073">
    <property type="entry name" value="Nucleotide cyclase"/>
    <property type="match status" value="1"/>
</dbReference>
<evidence type="ECO:0000256" key="5">
    <source>
        <dbReference type="SAM" id="SignalP"/>
    </source>
</evidence>
<dbReference type="PANTHER" id="PTHR45138">
    <property type="entry name" value="REGULATORY COMPONENTS OF SENSORY TRANSDUCTION SYSTEM"/>
    <property type="match status" value="1"/>
</dbReference>
<evidence type="ECO:0000313" key="8">
    <source>
        <dbReference type="Proteomes" id="UP000295543"/>
    </source>
</evidence>
<proteinExistence type="predicted"/>
<dbReference type="Pfam" id="PF07695">
    <property type="entry name" value="7TMR-DISM_7TM"/>
    <property type="match status" value="1"/>
</dbReference>
<feature type="chain" id="PRO_5020312881" description="diguanylate cyclase" evidence="5">
    <location>
        <begin position="22"/>
        <end position="556"/>
    </location>
</feature>
<dbReference type="Proteomes" id="UP000295543">
    <property type="component" value="Unassembled WGS sequence"/>
</dbReference>
<feature type="signal peptide" evidence="5">
    <location>
        <begin position="1"/>
        <end position="21"/>
    </location>
</feature>
<dbReference type="InterPro" id="IPR043128">
    <property type="entry name" value="Rev_trsase/Diguanyl_cyclase"/>
</dbReference>
<dbReference type="InterPro" id="IPR000160">
    <property type="entry name" value="GGDEF_dom"/>
</dbReference>
<protein>
    <recommendedName>
        <fullName evidence="2">diguanylate cyclase</fullName>
        <ecNumber evidence="2">2.7.7.65</ecNumber>
    </recommendedName>
</protein>
<accession>A0A4R5U937</accession>
<feature type="transmembrane region" description="Helical" evidence="4">
    <location>
        <begin position="288"/>
        <end position="310"/>
    </location>
</feature>
<organism evidence="7 8">
    <name type="scientific">Luteimonas terrae</name>
    <dbReference type="NCBI Taxonomy" id="1530191"/>
    <lineage>
        <taxon>Bacteria</taxon>
        <taxon>Pseudomonadati</taxon>
        <taxon>Pseudomonadota</taxon>
        <taxon>Gammaproteobacteria</taxon>
        <taxon>Lysobacterales</taxon>
        <taxon>Lysobacteraceae</taxon>
        <taxon>Luteimonas</taxon>
    </lineage>
</organism>